<sequence>MKKTVLLLLLLMVVPTVAFAETGEVPFSVEPLLPENQSADVRGYYDLAVEANQKQDLQVRLYNSTTKKIEIEVSASSAATNANGLLIYDGSLKEKGVKYPFSKIADVREKHISLDSGETYTTTIPIKVPKKGFDGEILGGLHFLQKSDDEATDSLTIKNNYAYAIAVRLHEKANHKKLKPELKLKSVTPKLVDERTAIVAQFVNKQPLLMGKMKFKEQVFREKGKKPLFAHQIDNFAIAPQGIFDIPLMFDNKPLKPGKYIYKASFKKGKENYQFEKSFMIDEVQAEKVNNAAIELEQESNWWYYAIAALMFIIGGLIYYVMRLKRKVKE</sequence>
<dbReference type="Pfam" id="PF11797">
    <property type="entry name" value="WxLIP_HBD"/>
    <property type="match status" value="1"/>
</dbReference>
<feature type="domain" description="WxL Interacting Protein host binding" evidence="4">
    <location>
        <begin position="154"/>
        <end position="291"/>
    </location>
</feature>
<proteinExistence type="predicted"/>
<keyword evidence="6" id="KW-1185">Reference proteome</keyword>
<keyword evidence="2" id="KW-0732">Signal</keyword>
<keyword evidence="1" id="KW-0472">Membrane</keyword>
<organism evidence="5 6">
    <name type="scientific">Macrococcus brunensis</name>
    <dbReference type="NCBI Taxonomy" id="198483"/>
    <lineage>
        <taxon>Bacteria</taxon>
        <taxon>Bacillati</taxon>
        <taxon>Bacillota</taxon>
        <taxon>Bacilli</taxon>
        <taxon>Bacillales</taxon>
        <taxon>Staphylococcaceae</taxon>
        <taxon>Macrococcus</taxon>
    </lineage>
</organism>
<evidence type="ECO:0000313" key="6">
    <source>
        <dbReference type="Proteomes" id="UP000295310"/>
    </source>
</evidence>
<evidence type="ECO:0000259" key="4">
    <source>
        <dbReference type="Pfam" id="PF11797"/>
    </source>
</evidence>
<gene>
    <name evidence="5" type="ORF">ERX27_01820</name>
</gene>
<evidence type="ECO:0000256" key="1">
    <source>
        <dbReference type="SAM" id="Phobius"/>
    </source>
</evidence>
<keyword evidence="1" id="KW-1133">Transmembrane helix</keyword>
<name>A0A4R6BG99_9STAP</name>
<comment type="caution">
    <text evidence="5">The sequence shown here is derived from an EMBL/GenBank/DDBJ whole genome shotgun (WGS) entry which is preliminary data.</text>
</comment>
<evidence type="ECO:0000313" key="5">
    <source>
        <dbReference type="EMBL" id="TDL98859.1"/>
    </source>
</evidence>
<dbReference type="RefSeq" id="WP_133431126.1">
    <property type="nucleotide sequence ID" value="NZ_SCWA01000002.1"/>
</dbReference>
<evidence type="ECO:0000259" key="3">
    <source>
        <dbReference type="Pfam" id="PF06030"/>
    </source>
</evidence>
<feature type="transmembrane region" description="Helical" evidence="1">
    <location>
        <begin position="302"/>
        <end position="322"/>
    </location>
</feature>
<dbReference type="OrthoDB" id="2148359at2"/>
<dbReference type="Pfam" id="PF06030">
    <property type="entry name" value="WxLIP_PGBD"/>
    <property type="match status" value="1"/>
</dbReference>
<feature type="signal peptide" evidence="2">
    <location>
        <begin position="1"/>
        <end position="20"/>
    </location>
</feature>
<keyword evidence="1" id="KW-0812">Transmembrane</keyword>
<reference evidence="5 6" key="1">
    <citation type="submission" date="2019-01" db="EMBL/GenBank/DDBJ databases">
        <title>Draft genome sequences of the type strains of six Macrococcus species.</title>
        <authorList>
            <person name="Mazhar S."/>
            <person name="Altermann E."/>
            <person name="Hill C."/>
            <person name="Mcauliffe O."/>
        </authorList>
    </citation>
    <scope>NUCLEOTIDE SEQUENCE [LARGE SCALE GENOMIC DNA]</scope>
    <source>
        <strain evidence="5 6">CCM4811</strain>
    </source>
</reference>
<evidence type="ECO:0000256" key="2">
    <source>
        <dbReference type="SAM" id="SignalP"/>
    </source>
</evidence>
<dbReference type="AlphaFoldDB" id="A0A4R6BG99"/>
<protein>
    <submittedName>
        <fullName evidence="5">DUF916 and DUF3324 domain-containing protein</fullName>
    </submittedName>
</protein>
<dbReference type="InterPro" id="IPR010317">
    <property type="entry name" value="WxLIP_PGBD"/>
</dbReference>
<dbReference type="Proteomes" id="UP000295310">
    <property type="component" value="Unassembled WGS sequence"/>
</dbReference>
<dbReference type="EMBL" id="SCWA01000002">
    <property type="protein sequence ID" value="TDL98859.1"/>
    <property type="molecule type" value="Genomic_DNA"/>
</dbReference>
<accession>A0A4R6BG99</accession>
<dbReference type="InterPro" id="IPR021759">
    <property type="entry name" value="WxLIP_HBD"/>
</dbReference>
<feature type="domain" description="WxL Interacting Protein peptidoglycan binding" evidence="3">
    <location>
        <begin position="27"/>
        <end position="143"/>
    </location>
</feature>
<feature type="chain" id="PRO_5020738045" evidence="2">
    <location>
        <begin position="21"/>
        <end position="330"/>
    </location>
</feature>